<dbReference type="CDD" id="cd02549">
    <property type="entry name" value="Peptidase_C39A"/>
    <property type="match status" value="1"/>
</dbReference>
<dbReference type="Pfam" id="PF13432">
    <property type="entry name" value="TPR_16"/>
    <property type="match status" value="1"/>
</dbReference>
<dbReference type="NCBIfam" id="NF033920">
    <property type="entry name" value="C39_PA2778_fam"/>
    <property type="match status" value="1"/>
</dbReference>
<dbReference type="OrthoDB" id="5611441at2"/>
<dbReference type="Gene3D" id="1.25.40.10">
    <property type="entry name" value="Tetratricopeptide repeat domain"/>
    <property type="match status" value="1"/>
</dbReference>
<evidence type="ECO:0000313" key="4">
    <source>
        <dbReference type="Proteomes" id="UP000229044"/>
    </source>
</evidence>
<accession>A0A2G1VCD3</accession>
<evidence type="ECO:0000259" key="2">
    <source>
        <dbReference type="Pfam" id="PF13529"/>
    </source>
</evidence>
<comment type="caution">
    <text evidence="3">The sequence shown here is derived from an EMBL/GenBank/DDBJ whole genome shotgun (WGS) entry which is preliminary data.</text>
</comment>
<dbReference type="InterPro" id="IPR011990">
    <property type="entry name" value="TPR-like_helical_dom_sf"/>
</dbReference>
<reference evidence="3 4" key="1">
    <citation type="submission" date="2017-09" db="EMBL/GenBank/DDBJ databases">
        <title>The draft genome sequences of Marinobacter guineae M3B.</title>
        <authorList>
            <person name="Cao J."/>
        </authorList>
    </citation>
    <scope>NUCLEOTIDE SEQUENCE [LARGE SCALE GENOMIC DNA]</scope>
    <source>
        <strain evidence="3 4">M3B</strain>
    </source>
</reference>
<dbReference type="EMBL" id="NTFI01000005">
    <property type="protein sequence ID" value="PHQ24415.1"/>
    <property type="molecule type" value="Genomic_DNA"/>
</dbReference>
<dbReference type="Proteomes" id="UP000229044">
    <property type="component" value="Unassembled WGS sequence"/>
</dbReference>
<protein>
    <recommendedName>
        <fullName evidence="2">Peptidase C39-like domain-containing protein</fullName>
    </recommendedName>
</protein>
<dbReference type="InterPro" id="IPR039564">
    <property type="entry name" value="Peptidase_C39-like"/>
</dbReference>
<evidence type="ECO:0000256" key="1">
    <source>
        <dbReference type="SAM" id="MobiDB-lite"/>
    </source>
</evidence>
<feature type="domain" description="Peptidase C39-like" evidence="2">
    <location>
        <begin position="53"/>
        <end position="165"/>
    </location>
</feature>
<dbReference type="AlphaFoldDB" id="A0A2G1VCD3"/>
<feature type="region of interest" description="Disordered" evidence="1">
    <location>
        <begin position="309"/>
        <end position="335"/>
    </location>
</feature>
<dbReference type="InterPro" id="IPR039563">
    <property type="entry name" value="Peptidase_C39_single_dom"/>
</dbReference>
<dbReference type="Pfam" id="PF13529">
    <property type="entry name" value="Peptidase_C39_2"/>
    <property type="match status" value="1"/>
</dbReference>
<sequence>MAINFSAENATSGRLILFFLVTLLAGCASAPQWPAPDSGASRHTLPEQTVLEDVPFFPQERYQCGPASLAMMLNSQGLDSDPEVLKELVFIPGREGSLQVEMVAGARSHGMLVYPLNGELGSMLAEVAAGNPVLVMQNLRFGWWPQWHFAVVIGYDAEKRDLILHTDTRERQPVALEVFANTWGRADNWSVVILPPDQVPATAKPLRFLQSAHDLETTGRTTAAAIAYKTAETAWPEQPAAIMARGNLAWQLGKHTEATGHFLRTVHRFPEFAEGWNNLAFALEETSCPVNATEAARCAASLAPERFGGSTLLNEKPGTSPKDCPALPECPREAH</sequence>
<dbReference type="Gene3D" id="3.90.70.10">
    <property type="entry name" value="Cysteine proteinases"/>
    <property type="match status" value="1"/>
</dbReference>
<evidence type="ECO:0000313" key="3">
    <source>
        <dbReference type="EMBL" id="PHQ24415.1"/>
    </source>
</evidence>
<dbReference type="SUPFAM" id="SSF48452">
    <property type="entry name" value="TPR-like"/>
    <property type="match status" value="1"/>
</dbReference>
<name>A0A2G1VCD3_9GAMM</name>
<gene>
    <name evidence="3" type="ORF">CLH62_16040</name>
</gene>
<dbReference type="RefSeq" id="WP_099619191.1">
    <property type="nucleotide sequence ID" value="NZ_KZ319341.1"/>
</dbReference>
<proteinExistence type="predicted"/>
<keyword evidence="4" id="KW-1185">Reference proteome</keyword>
<organism evidence="3 4">
    <name type="scientific">Marinobacter guineae</name>
    <dbReference type="NCBI Taxonomy" id="432303"/>
    <lineage>
        <taxon>Bacteria</taxon>
        <taxon>Pseudomonadati</taxon>
        <taxon>Pseudomonadota</taxon>
        <taxon>Gammaproteobacteria</taxon>
        <taxon>Pseudomonadales</taxon>
        <taxon>Marinobacteraceae</taxon>
        <taxon>Marinobacter</taxon>
    </lineage>
</organism>